<dbReference type="EMBL" id="JAODUP010000153">
    <property type="protein sequence ID" value="KAK2159447.1"/>
    <property type="molecule type" value="Genomic_DNA"/>
</dbReference>
<dbReference type="Proteomes" id="UP001208570">
    <property type="component" value="Unassembled WGS sequence"/>
</dbReference>
<evidence type="ECO:0000256" key="1">
    <source>
        <dbReference type="SAM" id="MobiDB-lite"/>
    </source>
</evidence>
<gene>
    <name evidence="2" type="ORF">LSH36_153g04016</name>
</gene>
<proteinExistence type="predicted"/>
<evidence type="ECO:0000313" key="3">
    <source>
        <dbReference type="Proteomes" id="UP001208570"/>
    </source>
</evidence>
<protein>
    <submittedName>
        <fullName evidence="2">Uncharacterized protein</fullName>
    </submittedName>
</protein>
<reference evidence="2" key="1">
    <citation type="journal article" date="2023" name="Mol. Biol. Evol.">
        <title>Third-Generation Sequencing Reveals the Adaptive Role of the Epigenome in Three Deep-Sea Polychaetes.</title>
        <authorList>
            <person name="Perez M."/>
            <person name="Aroh O."/>
            <person name="Sun Y."/>
            <person name="Lan Y."/>
            <person name="Juniper S.K."/>
            <person name="Young C.R."/>
            <person name="Angers B."/>
            <person name="Qian P.Y."/>
        </authorList>
    </citation>
    <scope>NUCLEOTIDE SEQUENCE</scope>
    <source>
        <strain evidence="2">P08H-3</strain>
    </source>
</reference>
<sequence>MLVAGRKSPRLRPRANLREEGRAATRPRDYVVVLVAGFGEPSGNIVVRMYGFVIQAIISSSLRCRYHVAQHQRHQRQATGQGIDGHRYEIQQMTSAVATTTAVTREVSKHGERCRVNRRRLEQRTKQPLCGREEHGIRCEARPLLMMARIM</sequence>
<evidence type="ECO:0000313" key="2">
    <source>
        <dbReference type="EMBL" id="KAK2159447.1"/>
    </source>
</evidence>
<feature type="region of interest" description="Disordered" evidence="1">
    <location>
        <begin position="1"/>
        <end position="22"/>
    </location>
</feature>
<organism evidence="2 3">
    <name type="scientific">Paralvinella palmiformis</name>
    <dbReference type="NCBI Taxonomy" id="53620"/>
    <lineage>
        <taxon>Eukaryota</taxon>
        <taxon>Metazoa</taxon>
        <taxon>Spiralia</taxon>
        <taxon>Lophotrochozoa</taxon>
        <taxon>Annelida</taxon>
        <taxon>Polychaeta</taxon>
        <taxon>Sedentaria</taxon>
        <taxon>Canalipalpata</taxon>
        <taxon>Terebellida</taxon>
        <taxon>Terebelliformia</taxon>
        <taxon>Alvinellidae</taxon>
        <taxon>Paralvinella</taxon>
    </lineage>
</organism>
<comment type="caution">
    <text evidence="2">The sequence shown here is derived from an EMBL/GenBank/DDBJ whole genome shotgun (WGS) entry which is preliminary data.</text>
</comment>
<keyword evidence="3" id="KW-1185">Reference proteome</keyword>
<name>A0AAD9JUC2_9ANNE</name>
<dbReference type="AlphaFoldDB" id="A0AAD9JUC2"/>
<accession>A0AAD9JUC2</accession>